<feature type="disulfide bond" evidence="13">
    <location>
        <begin position="531"/>
        <end position="542"/>
    </location>
</feature>
<dbReference type="InterPro" id="IPR041645">
    <property type="entry name" value="ADAMTS_CR_2"/>
</dbReference>
<feature type="binding site" evidence="12">
    <location>
        <position position="342"/>
    </location>
    <ligand>
        <name>Ca(2+)</name>
        <dbReference type="ChEBI" id="CHEBI:29108"/>
        <label>2</label>
    </ligand>
</feature>
<feature type="disulfide bond" evidence="13">
    <location>
        <begin position="571"/>
        <end position="609"/>
    </location>
</feature>
<feature type="disulfide bond" evidence="13">
    <location>
        <begin position="493"/>
        <end position="518"/>
    </location>
</feature>
<dbReference type="InterPro" id="IPR010294">
    <property type="entry name" value="ADAMTS_spacer1"/>
</dbReference>
<dbReference type="Proteomes" id="UP001152622">
    <property type="component" value="Chromosome 1"/>
</dbReference>
<feature type="compositionally biased region" description="Low complexity" evidence="15">
    <location>
        <begin position="1348"/>
        <end position="1359"/>
    </location>
</feature>
<evidence type="ECO:0000256" key="4">
    <source>
        <dbReference type="ARBA" id="ARBA00022723"/>
    </source>
</evidence>
<feature type="disulfide bond" evidence="13">
    <location>
        <begin position="503"/>
        <end position="537"/>
    </location>
</feature>
<keyword evidence="6" id="KW-0378">Hydrolase</keyword>
<dbReference type="Gene3D" id="2.20.100.10">
    <property type="entry name" value="Thrombospondin type-1 (TSP1) repeat"/>
    <property type="match status" value="6"/>
</dbReference>
<dbReference type="InterPro" id="IPR050439">
    <property type="entry name" value="ADAMTS_ADAMTS-like"/>
</dbReference>
<feature type="binding site" evidence="12">
    <location>
        <position position="349"/>
    </location>
    <ligand>
        <name>Ca(2+)</name>
        <dbReference type="ChEBI" id="CHEBI:29108"/>
        <label>1</label>
    </ligand>
</feature>
<dbReference type="GO" id="GO:0005576">
    <property type="term" value="C:extracellular region"/>
    <property type="evidence" value="ECO:0007669"/>
    <property type="project" value="UniProtKB-SubCell"/>
</dbReference>
<evidence type="ECO:0000256" key="8">
    <source>
        <dbReference type="ARBA" id="ARBA00023049"/>
    </source>
</evidence>
<feature type="binding site" evidence="12">
    <location>
        <position position="259"/>
    </location>
    <ligand>
        <name>Ca(2+)</name>
        <dbReference type="ChEBI" id="CHEBI:29108"/>
        <label>1</label>
    </ligand>
</feature>
<dbReference type="SUPFAM" id="SSF55486">
    <property type="entry name" value="Metalloproteases ('zincins'), catalytic domain"/>
    <property type="match status" value="1"/>
</dbReference>
<name>A0A9Q1GAF0_SYNKA</name>
<evidence type="ECO:0000256" key="3">
    <source>
        <dbReference type="ARBA" id="ARBA00022670"/>
    </source>
</evidence>
<evidence type="ECO:0000313" key="18">
    <source>
        <dbReference type="EMBL" id="KAJ8379622.1"/>
    </source>
</evidence>
<evidence type="ECO:0000256" key="1">
    <source>
        <dbReference type="ARBA" id="ARBA00004613"/>
    </source>
</evidence>
<feature type="binding site" evidence="12 14">
    <location>
        <position position="410"/>
    </location>
    <ligand>
        <name>Zn(2+)</name>
        <dbReference type="ChEBI" id="CHEBI:29105"/>
        <note>catalytic</note>
    </ligand>
</feature>
<sequence>CVCRSPAKTGTNTISRDVFLPVFLYSSTKSHRAIGRATDMATAVLLFLAAVLPGSTALMRSPLEERFLQSLDQQDVLFYFGSTSTDTVPEFQVTWVSCTPQELPTSPKQCVFQAQGRRYVLGQKQDGQPSSCVSLVERRLNSSVSVVRRTPGICCEQPDVLRPSRVRGLLSLCGATLQGMVLEGDRRLRIQPVLRRHEHLTSRASASAGSPATPHLVFYQHLPMDTLPRPLLSSPRPHLSAGPRRERRAAAVPEVTHLELLVVVGPDVQRIHKQDTERYILTNLNIASELLRDVTLGANLRVHLVRMIILTESEPEIQISENITSSLMSVCTWGHRVNPLNDTDPLHTDLLLYITRFDLELPDRNKQVRGVAQLGGVCSSKWSCVITEDTGFDLGITIAHEIGHSFGINHDGTGNTCSSSGFMMASDGGYNSVDLTWSQCSRNQLLHFFSTGRGDCVQDLPVIGGSLQDWKPGLYYGVDDQCRIAFGSTARACSFTHADMDVCRVLSCHVVAGDHISCTRLLIPLLDGTECAPSKWCLKGRCVSPSQLSSPMVVHGSWSSWSEFSPCSRTCGGGVISRRRQCNNPRPAFGGKPCEGRDTEAGLCNRQPCTTTQLRFMEEQCSLTDPQPLSLSPDTATLYTWVPAVGLITGDAQCKFMCHPHGEQFMVSRGSEFTDGTRCEPNTPVPPGTVTTCLGGKCQLFGCDGHLLSRKEEDVCGLCGGDGSTCTMVSDSYTEGNAQEYVTFLTLPLNSTRVNIVNTKPVFTHLAVLVQGRYVVSGGGSVALNTTHPSRLEDSQLTYRLYMTSDGLPQREELALAGPVLEETHIQVYRKYGKGYGEVTNPNISYSFYVPGGGAEDTALRGEWAALTSPCSVTCGSGIQESTATCVDRDTQEHLEEAFCEAADRPAVLPAPCHLPACPPHWVTGEFGPCSASCGGGQRERPVQCVQRQEEVTEEVPALKCPQDSAPRSKEPCNPQLCPARWRVSEPGKCLAVCGRGEARHNVSCVRPEKGADVRVDSSLCPQSTRPADTVPCVVDVCPIGWEMNGKTLFKRNITDRVMPRSSAGPVYVWSPVIGQCSKSCGNGLLQVWYSCVDHQSQLAVLEVHCDGSSKPQPHTKPCNPTPCPTIWRYKQGVCSVTCGGGVALRVLYCSRDIDGGESVVSDTECRTAPRPAELVTCNTNACPPRWRALGTGPCSVSCGEGIARRNVSCVQFQGGRERRVSEGLCPPAKRPPTRVPCRVQACTFSWEAEEWSQCSMSCGYGIQSRAVSCVGPSQPRPLSPLLCMHMPKPITIQGCYQDWPRHKLAQTVTAGPVQLAPSSAPETPQISRYQAAVLPRHPPEPSPAPPTETTQTEPAETSECGHLLLRSSGTVDLRKASSRFCTLSIGRPLDEVIVFRVESSSLSCKDKDYLLLSNRRMMLRKCKSLTNYTLTTRTNFLLVRQGRVSHGNGILFTYRSQKNTMKSHRGASDCDVQLFGPSGQIVNPTQRAGATNQTCRTFINVPHRSKIQIRAVRVLLASDDDAAAPTFILIRDADIMQTTWFDGDRLFQWSSTGSSVEVEFHGDYLHHEGSFLAEYSTVQP</sequence>
<evidence type="ECO:0000256" key="12">
    <source>
        <dbReference type="PIRSR" id="PIRSR613273-2"/>
    </source>
</evidence>
<feature type="disulfide bond" evidence="13">
    <location>
        <begin position="482"/>
        <end position="508"/>
    </location>
</feature>
<keyword evidence="19" id="KW-1185">Reference proteome</keyword>
<dbReference type="SUPFAM" id="SSF82895">
    <property type="entry name" value="TSP-1 type 1 repeat"/>
    <property type="match status" value="6"/>
</dbReference>
<dbReference type="PRINTS" id="PR01857">
    <property type="entry name" value="ADAMTSFAMILY"/>
</dbReference>
<feature type="binding site" evidence="12">
    <location>
        <position position="342"/>
    </location>
    <ligand>
        <name>Ca(2+)</name>
        <dbReference type="ChEBI" id="CHEBI:29108"/>
        <label>1</label>
    </ligand>
</feature>
<feature type="binding site" evidence="12">
    <location>
        <position position="259"/>
    </location>
    <ligand>
        <name>Ca(2+)</name>
        <dbReference type="ChEBI" id="CHEBI:29108"/>
        <label>2</label>
    </ligand>
</feature>
<dbReference type="Pfam" id="PF05986">
    <property type="entry name" value="ADAMTS_spacer1"/>
    <property type="match status" value="1"/>
</dbReference>
<keyword evidence="4 12" id="KW-0479">Metal-binding</keyword>
<dbReference type="SMART" id="SM00209">
    <property type="entry name" value="TSP1"/>
    <property type="match status" value="7"/>
</dbReference>
<dbReference type="Pfam" id="PF17771">
    <property type="entry name" value="ADAMTS_CR_2"/>
    <property type="match status" value="1"/>
</dbReference>
<dbReference type="InterPro" id="IPR035914">
    <property type="entry name" value="Sperma_CUB_dom_sf"/>
</dbReference>
<evidence type="ECO:0000256" key="6">
    <source>
        <dbReference type="ARBA" id="ARBA00022801"/>
    </source>
</evidence>
<organism evidence="18 19">
    <name type="scientific">Synaphobranchus kaupii</name>
    <name type="common">Kaup's arrowtooth eel</name>
    <dbReference type="NCBI Taxonomy" id="118154"/>
    <lineage>
        <taxon>Eukaryota</taxon>
        <taxon>Metazoa</taxon>
        <taxon>Chordata</taxon>
        <taxon>Craniata</taxon>
        <taxon>Vertebrata</taxon>
        <taxon>Euteleostomi</taxon>
        <taxon>Actinopterygii</taxon>
        <taxon>Neopterygii</taxon>
        <taxon>Teleostei</taxon>
        <taxon>Anguilliformes</taxon>
        <taxon>Synaphobranchidae</taxon>
        <taxon>Synaphobranchus</taxon>
    </lineage>
</organism>
<comment type="caution">
    <text evidence="18">The sequence shown here is derived from an EMBL/GenBank/DDBJ whole genome shotgun (WGS) entry which is preliminary data.</text>
</comment>
<feature type="disulfide bond" evidence="13">
    <location>
        <begin position="378"/>
        <end position="456"/>
    </location>
</feature>
<evidence type="ECO:0000256" key="11">
    <source>
        <dbReference type="PIRSR" id="PIRSR613273-1"/>
    </source>
</evidence>
<dbReference type="Pfam" id="PF19236">
    <property type="entry name" value="ADAMTS_CR_3"/>
    <property type="match status" value="1"/>
</dbReference>
<feature type="disulfide bond" evidence="13">
    <location>
        <begin position="417"/>
        <end position="440"/>
    </location>
</feature>
<dbReference type="InterPro" id="IPR001590">
    <property type="entry name" value="Peptidase_M12B"/>
</dbReference>
<evidence type="ECO:0000256" key="14">
    <source>
        <dbReference type="PROSITE-ProRule" id="PRU00276"/>
    </source>
</evidence>
<feature type="active site" evidence="11 14">
    <location>
        <position position="401"/>
    </location>
</feature>
<dbReference type="PROSITE" id="PS50215">
    <property type="entry name" value="ADAM_MEPRO"/>
    <property type="match status" value="1"/>
</dbReference>
<feature type="binding site" evidence="12">
    <location>
        <position position="459"/>
    </location>
    <ligand>
        <name>Ca(2+)</name>
        <dbReference type="ChEBI" id="CHEBI:29108"/>
        <label>2</label>
    </ligand>
</feature>
<keyword evidence="3" id="KW-0645">Protease</keyword>
<comment type="caution">
    <text evidence="14">Lacks conserved residue(s) required for the propagation of feature annotation.</text>
</comment>
<keyword evidence="16" id="KW-0812">Transmembrane</keyword>
<feature type="binding site" evidence="12 14">
    <location>
        <position position="400"/>
    </location>
    <ligand>
        <name>Zn(2+)</name>
        <dbReference type="ChEBI" id="CHEBI:29105"/>
        <note>catalytic</note>
    </ligand>
</feature>
<evidence type="ECO:0000256" key="10">
    <source>
        <dbReference type="ARBA" id="ARBA00023180"/>
    </source>
</evidence>
<feature type="domain" description="Peptidase M12B" evidence="17">
    <location>
        <begin position="256"/>
        <end position="461"/>
    </location>
</feature>
<feature type="disulfide bond" evidence="13">
    <location>
        <begin position="331"/>
        <end position="384"/>
    </location>
</feature>
<keyword evidence="10" id="KW-0325">Glycoprotein</keyword>
<evidence type="ECO:0000256" key="5">
    <source>
        <dbReference type="ARBA" id="ARBA00022737"/>
    </source>
</evidence>
<keyword evidence="7 12" id="KW-0862">Zinc</keyword>
<dbReference type="Gene3D" id="3.40.390.10">
    <property type="entry name" value="Collagenase (Catalytic Domain)"/>
    <property type="match status" value="1"/>
</dbReference>
<dbReference type="EMBL" id="JAINUF010000001">
    <property type="protein sequence ID" value="KAJ8379622.1"/>
    <property type="molecule type" value="Genomic_DNA"/>
</dbReference>
<dbReference type="GO" id="GO:0046872">
    <property type="term" value="F:metal ion binding"/>
    <property type="evidence" value="ECO:0007669"/>
    <property type="project" value="UniProtKB-KW"/>
</dbReference>
<dbReference type="GO" id="GO:0030198">
    <property type="term" value="P:extracellular matrix organization"/>
    <property type="evidence" value="ECO:0007669"/>
    <property type="project" value="InterPro"/>
</dbReference>
<evidence type="ECO:0000313" key="19">
    <source>
        <dbReference type="Proteomes" id="UP001152622"/>
    </source>
</evidence>
<proteinExistence type="predicted"/>
<feature type="disulfide bond" evidence="13">
    <location>
        <begin position="567"/>
        <end position="604"/>
    </location>
</feature>
<dbReference type="Pfam" id="PF00090">
    <property type="entry name" value="TSP_1"/>
    <property type="match status" value="1"/>
</dbReference>
<dbReference type="InterPro" id="IPR045371">
    <property type="entry name" value="ADAMTS_CR_3"/>
</dbReference>
<dbReference type="OrthoDB" id="9942326at2759"/>
<evidence type="ECO:0000256" key="15">
    <source>
        <dbReference type="SAM" id="MobiDB-lite"/>
    </source>
</evidence>
<dbReference type="Gene3D" id="3.40.1620.60">
    <property type="match status" value="1"/>
</dbReference>
<dbReference type="InterPro" id="IPR000884">
    <property type="entry name" value="TSP1_rpt"/>
</dbReference>
<dbReference type="Gene3D" id="2.60.120.830">
    <property type="match status" value="1"/>
</dbReference>
<keyword evidence="5" id="KW-0677">Repeat</keyword>
<feature type="transmembrane region" description="Helical" evidence="16">
    <location>
        <begin position="40"/>
        <end position="59"/>
    </location>
</feature>
<feature type="region of interest" description="Disordered" evidence="15">
    <location>
        <begin position="1335"/>
        <end position="1360"/>
    </location>
</feature>
<reference evidence="18" key="1">
    <citation type="journal article" date="2023" name="Science">
        <title>Genome structures resolve the early diversification of teleost fishes.</title>
        <authorList>
            <person name="Parey E."/>
            <person name="Louis A."/>
            <person name="Montfort J."/>
            <person name="Bouchez O."/>
            <person name="Roques C."/>
            <person name="Iampietro C."/>
            <person name="Lluch J."/>
            <person name="Castinel A."/>
            <person name="Donnadieu C."/>
            <person name="Desvignes T."/>
            <person name="Floi Bucao C."/>
            <person name="Jouanno E."/>
            <person name="Wen M."/>
            <person name="Mejri S."/>
            <person name="Dirks R."/>
            <person name="Jansen H."/>
            <person name="Henkel C."/>
            <person name="Chen W.J."/>
            <person name="Zahm M."/>
            <person name="Cabau C."/>
            <person name="Klopp C."/>
            <person name="Thompson A.W."/>
            <person name="Robinson-Rechavi M."/>
            <person name="Braasch I."/>
            <person name="Lecointre G."/>
            <person name="Bobe J."/>
            <person name="Postlethwait J.H."/>
            <person name="Berthelot C."/>
            <person name="Roest Crollius H."/>
            <person name="Guiguen Y."/>
        </authorList>
    </citation>
    <scope>NUCLEOTIDE SEQUENCE</scope>
    <source>
        <strain evidence="18">WJC10195</strain>
    </source>
</reference>
<comment type="subcellular location">
    <subcellularLocation>
        <location evidence="1">Secreted</location>
    </subcellularLocation>
</comment>
<dbReference type="InterPro" id="IPR024079">
    <property type="entry name" value="MetalloPept_cat_dom_sf"/>
</dbReference>
<dbReference type="Pfam" id="PF01421">
    <property type="entry name" value="Reprolysin"/>
    <property type="match status" value="1"/>
</dbReference>
<keyword evidence="16" id="KW-1133">Transmembrane helix</keyword>
<evidence type="ECO:0000256" key="2">
    <source>
        <dbReference type="ARBA" id="ARBA00022525"/>
    </source>
</evidence>
<evidence type="ECO:0000259" key="17">
    <source>
        <dbReference type="PROSITE" id="PS50215"/>
    </source>
</evidence>
<feature type="binding site" evidence="12">
    <location>
        <position position="456"/>
    </location>
    <ligand>
        <name>Ca(2+)</name>
        <dbReference type="ChEBI" id="CHEBI:29108"/>
        <label>1</label>
    </ligand>
</feature>
<evidence type="ECO:0000256" key="9">
    <source>
        <dbReference type="ARBA" id="ARBA00023157"/>
    </source>
</evidence>
<dbReference type="PROSITE" id="PS50092">
    <property type="entry name" value="TSP1"/>
    <property type="match status" value="6"/>
</dbReference>
<protein>
    <recommendedName>
        <fullName evidence="17">Peptidase M12B domain-containing protein</fullName>
    </recommendedName>
</protein>
<feature type="binding site" evidence="12">
    <location>
        <position position="459"/>
    </location>
    <ligand>
        <name>Ca(2+)</name>
        <dbReference type="ChEBI" id="CHEBI:29108"/>
        <label>1</label>
    </ligand>
</feature>
<dbReference type="SUPFAM" id="SSF49854">
    <property type="entry name" value="Spermadhesin, CUB domain"/>
    <property type="match status" value="2"/>
</dbReference>
<evidence type="ECO:0000256" key="16">
    <source>
        <dbReference type="SAM" id="Phobius"/>
    </source>
</evidence>
<dbReference type="PANTHER" id="PTHR13723">
    <property type="entry name" value="ADAMTS A DISINTEGRIN AND METALLOPROTEASE WITH THROMBOSPONDIN MOTIFS PROTEASE"/>
    <property type="match status" value="1"/>
</dbReference>
<dbReference type="FunFam" id="2.20.100.10:FF:000007">
    <property type="entry name" value="Thrombospondin 1"/>
    <property type="match status" value="1"/>
</dbReference>
<comment type="cofactor">
    <cofactor evidence="12">
        <name>Zn(2+)</name>
        <dbReference type="ChEBI" id="CHEBI:29105"/>
    </cofactor>
    <text evidence="12">Binds 1 zinc ion per subunit.</text>
</comment>
<dbReference type="GO" id="GO:0006508">
    <property type="term" value="P:proteolysis"/>
    <property type="evidence" value="ECO:0007669"/>
    <property type="project" value="UniProtKB-KW"/>
</dbReference>
<dbReference type="GO" id="GO:0031012">
    <property type="term" value="C:extracellular matrix"/>
    <property type="evidence" value="ECO:0007669"/>
    <property type="project" value="TreeGrafter"/>
</dbReference>
<keyword evidence="12" id="KW-0106">Calcium</keyword>
<dbReference type="GO" id="GO:0004222">
    <property type="term" value="F:metalloendopeptidase activity"/>
    <property type="evidence" value="ECO:0007669"/>
    <property type="project" value="InterPro"/>
</dbReference>
<dbReference type="InterPro" id="IPR036383">
    <property type="entry name" value="TSP1_rpt_sf"/>
</dbReference>
<feature type="disulfide bond" evidence="13">
    <location>
        <begin position="582"/>
        <end position="594"/>
    </location>
</feature>
<dbReference type="CDD" id="cd04273">
    <property type="entry name" value="ZnMc_ADAMTS_like"/>
    <property type="match status" value="1"/>
</dbReference>
<gene>
    <name evidence="18" type="ORF">SKAU_G00004000</name>
</gene>
<keyword evidence="2" id="KW-0964">Secreted</keyword>
<dbReference type="InterPro" id="IPR013273">
    <property type="entry name" value="ADAMTS/ADAMTS-like"/>
</dbReference>
<dbReference type="Pfam" id="PF19030">
    <property type="entry name" value="TSP1_ADAMTS"/>
    <property type="match status" value="5"/>
</dbReference>
<dbReference type="Gene3D" id="2.60.120.290">
    <property type="entry name" value="Spermadhesin, CUB domain"/>
    <property type="match status" value="1"/>
</dbReference>
<feature type="non-terminal residue" evidence="18">
    <location>
        <position position="1581"/>
    </location>
</feature>
<feature type="binding site" evidence="12 14">
    <location>
        <position position="404"/>
    </location>
    <ligand>
        <name>Zn(2+)</name>
        <dbReference type="ChEBI" id="CHEBI:29105"/>
        <note>catalytic</note>
    </ligand>
</feature>
<keyword evidence="8" id="KW-0482">Metalloprotease</keyword>
<evidence type="ECO:0000256" key="13">
    <source>
        <dbReference type="PIRSR" id="PIRSR613273-3"/>
    </source>
</evidence>
<accession>A0A9Q1GAF0</accession>
<keyword evidence="16" id="KW-0472">Membrane</keyword>
<dbReference type="PANTHER" id="PTHR13723:SF20">
    <property type="entry name" value="A DISINTEGRIN AND METALLOPROTEINASE WITH THROMBOSPONDIN MOTIFS 13"/>
    <property type="match status" value="1"/>
</dbReference>
<evidence type="ECO:0000256" key="7">
    <source>
        <dbReference type="ARBA" id="ARBA00022833"/>
    </source>
</evidence>
<keyword evidence="9 13" id="KW-1015">Disulfide bond</keyword>